<keyword evidence="2" id="KW-1185">Reference proteome</keyword>
<dbReference type="EMBL" id="KZ288344">
    <property type="protein sequence ID" value="PBC27692.1"/>
    <property type="molecule type" value="Genomic_DNA"/>
</dbReference>
<dbReference type="AlphaFoldDB" id="A0A2A3E8T9"/>
<accession>A0A2A3E8T9</accession>
<organism evidence="1 2">
    <name type="scientific">Apis cerana cerana</name>
    <name type="common">Oriental honeybee</name>
    <dbReference type="NCBI Taxonomy" id="94128"/>
    <lineage>
        <taxon>Eukaryota</taxon>
        <taxon>Metazoa</taxon>
        <taxon>Ecdysozoa</taxon>
        <taxon>Arthropoda</taxon>
        <taxon>Hexapoda</taxon>
        <taxon>Insecta</taxon>
        <taxon>Pterygota</taxon>
        <taxon>Neoptera</taxon>
        <taxon>Endopterygota</taxon>
        <taxon>Hymenoptera</taxon>
        <taxon>Apocrita</taxon>
        <taxon>Aculeata</taxon>
        <taxon>Apoidea</taxon>
        <taxon>Anthophila</taxon>
        <taxon>Apidae</taxon>
        <taxon>Apis</taxon>
    </lineage>
</organism>
<gene>
    <name evidence="1" type="ORF">APICC_04062</name>
</gene>
<protein>
    <submittedName>
        <fullName evidence="1">Uncharacterized protein</fullName>
    </submittedName>
</protein>
<proteinExistence type="predicted"/>
<name>A0A2A3E8T9_APICC</name>
<evidence type="ECO:0000313" key="2">
    <source>
        <dbReference type="Proteomes" id="UP000242457"/>
    </source>
</evidence>
<sequence>MSLQAQAQAQRSARYSPQETIKKRIDTVVAKISPSSYPRCIKTYLIPTISINSWQTAIKRFEYTGLNDAISCINSIWKETRCLASSLSVEIFICGEIDCESDCVIVQTRQEGGDIPGTNLKRNEITNFEMPTEKRLLRIGDSPMQTFISNHSYDRGLA</sequence>
<evidence type="ECO:0000313" key="1">
    <source>
        <dbReference type="EMBL" id="PBC27692.1"/>
    </source>
</evidence>
<dbReference type="Proteomes" id="UP000242457">
    <property type="component" value="Unassembled WGS sequence"/>
</dbReference>
<reference evidence="1 2" key="1">
    <citation type="submission" date="2014-07" db="EMBL/GenBank/DDBJ databases">
        <title>Genomic and transcriptomic analysis on Apis cerana provide comprehensive insights into honey bee biology.</title>
        <authorList>
            <person name="Diao Q."/>
            <person name="Sun L."/>
            <person name="Zheng H."/>
            <person name="Zheng H."/>
            <person name="Xu S."/>
            <person name="Wang S."/>
            <person name="Zeng Z."/>
            <person name="Hu F."/>
            <person name="Su S."/>
            <person name="Wu J."/>
        </authorList>
    </citation>
    <scope>NUCLEOTIDE SEQUENCE [LARGE SCALE GENOMIC DNA]</scope>
    <source>
        <tissue evidence="1">Pupae without intestine</tissue>
    </source>
</reference>